<organism evidence="1 2">
    <name type="scientific">Teladorsagia circumcincta</name>
    <name type="common">Brown stomach worm</name>
    <name type="synonym">Ostertagia circumcincta</name>
    <dbReference type="NCBI Taxonomy" id="45464"/>
    <lineage>
        <taxon>Eukaryota</taxon>
        <taxon>Metazoa</taxon>
        <taxon>Ecdysozoa</taxon>
        <taxon>Nematoda</taxon>
        <taxon>Chromadorea</taxon>
        <taxon>Rhabditida</taxon>
        <taxon>Rhabditina</taxon>
        <taxon>Rhabditomorpha</taxon>
        <taxon>Strongyloidea</taxon>
        <taxon>Trichostrongylidae</taxon>
        <taxon>Teladorsagia</taxon>
    </lineage>
</organism>
<protein>
    <submittedName>
        <fullName evidence="1">Uncharacterized protein</fullName>
    </submittedName>
</protein>
<accession>A0A2G9UKM3</accession>
<name>A0A2G9UKM3_TELCI</name>
<dbReference type="OrthoDB" id="201398at2759"/>
<dbReference type="SUPFAM" id="SSF54928">
    <property type="entry name" value="RNA-binding domain, RBD"/>
    <property type="match status" value="1"/>
</dbReference>
<gene>
    <name evidence="1" type="ORF">TELCIR_07310</name>
</gene>
<dbReference type="InterPro" id="IPR035979">
    <property type="entry name" value="RBD_domain_sf"/>
</dbReference>
<dbReference type="Proteomes" id="UP000230423">
    <property type="component" value="Unassembled WGS sequence"/>
</dbReference>
<dbReference type="EMBL" id="KZ346149">
    <property type="protein sequence ID" value="PIO70818.1"/>
    <property type="molecule type" value="Genomic_DNA"/>
</dbReference>
<sequence length="74" mass="8211">MNKNPHKTRNAIDQGTAKQFEEALRRSTTVYVGNLSFYTSEDQILPTNSSEGLHADSSGGLYESDLKATNVEIY</sequence>
<evidence type="ECO:0000313" key="2">
    <source>
        <dbReference type="Proteomes" id="UP000230423"/>
    </source>
</evidence>
<dbReference type="AlphaFoldDB" id="A0A2G9UKM3"/>
<dbReference type="GO" id="GO:0003676">
    <property type="term" value="F:nucleic acid binding"/>
    <property type="evidence" value="ECO:0007669"/>
    <property type="project" value="InterPro"/>
</dbReference>
<keyword evidence="2" id="KW-1185">Reference proteome</keyword>
<reference evidence="1 2" key="1">
    <citation type="submission" date="2015-09" db="EMBL/GenBank/DDBJ databases">
        <title>Draft genome of the parasitic nematode Teladorsagia circumcincta isolate WARC Sus (inbred).</title>
        <authorList>
            <person name="Mitreva M."/>
        </authorList>
    </citation>
    <scope>NUCLEOTIDE SEQUENCE [LARGE SCALE GENOMIC DNA]</scope>
    <source>
        <strain evidence="1 2">S</strain>
    </source>
</reference>
<proteinExistence type="predicted"/>
<evidence type="ECO:0000313" key="1">
    <source>
        <dbReference type="EMBL" id="PIO70818.1"/>
    </source>
</evidence>